<feature type="transmembrane region" description="Helical" evidence="1">
    <location>
        <begin position="166"/>
        <end position="192"/>
    </location>
</feature>
<dbReference type="Gene3D" id="3.30.700.10">
    <property type="entry name" value="Glycoprotein, Type 4 Pilin"/>
    <property type="match status" value="1"/>
</dbReference>
<comment type="caution">
    <text evidence="2">The sequence shown here is derived from an EMBL/GenBank/DDBJ whole genome shotgun (WGS) entry which is preliminary data.</text>
</comment>
<gene>
    <name evidence="2" type="ORF">JFN93_17700</name>
</gene>
<accession>A0A8J7S972</accession>
<name>A0A8J7S972_9BACT</name>
<keyword evidence="3" id="KW-1185">Reference proteome</keyword>
<dbReference type="InterPro" id="IPR045584">
    <property type="entry name" value="Pilin-like"/>
</dbReference>
<evidence type="ECO:0000313" key="3">
    <source>
        <dbReference type="Proteomes" id="UP000636888"/>
    </source>
</evidence>
<dbReference type="EMBL" id="JAEMHM010000015">
    <property type="protein sequence ID" value="MBJ6726550.1"/>
    <property type="molecule type" value="Genomic_DNA"/>
</dbReference>
<sequence>MLETINNFLFKLFDDFSWKRLFTTVLAIVISIVGLLVFERYTSSFELNRIQKAAEILSNLQKIDTYHTPSSNEVESVKHQLLTDLTKCIKQKPLTIELPEIMLSGVWSTRIKNFVSGAAPWLILAVLSLPAALNRKPPNTTSFATFGVFAVVCGAAAIYLNLNVSAVTSFLIFSLAPLIVVAAIGIAAAIAIPQFAAYRMKAYDSSAIVCLKNAITIIESFFIDHTRYPESLSEAGLIKLPPSIILDYKLMTEDTYFVTATHQKSGRIYFKLSGADQIYSKDKDAKDGDLTETNMENPTI</sequence>
<protein>
    <recommendedName>
        <fullName evidence="4">Type II secretion system protein GspG C-terminal domain-containing protein</fullName>
    </recommendedName>
</protein>
<evidence type="ECO:0000313" key="2">
    <source>
        <dbReference type="EMBL" id="MBJ6726550.1"/>
    </source>
</evidence>
<dbReference type="RefSeq" id="WP_199385535.1">
    <property type="nucleotide sequence ID" value="NZ_JAEMHM010000015.1"/>
</dbReference>
<proteinExistence type="predicted"/>
<feature type="transmembrane region" description="Helical" evidence="1">
    <location>
        <begin position="21"/>
        <end position="38"/>
    </location>
</feature>
<keyword evidence="1" id="KW-1133">Transmembrane helix</keyword>
<keyword evidence="1" id="KW-0812">Transmembrane</keyword>
<feature type="transmembrane region" description="Helical" evidence="1">
    <location>
        <begin position="114"/>
        <end position="133"/>
    </location>
</feature>
<feature type="transmembrane region" description="Helical" evidence="1">
    <location>
        <begin position="140"/>
        <end position="160"/>
    </location>
</feature>
<dbReference type="AlphaFoldDB" id="A0A8J7S972"/>
<organism evidence="2 3">
    <name type="scientific">Geomesophilobacter sediminis</name>
    <dbReference type="NCBI Taxonomy" id="2798584"/>
    <lineage>
        <taxon>Bacteria</taxon>
        <taxon>Pseudomonadati</taxon>
        <taxon>Thermodesulfobacteriota</taxon>
        <taxon>Desulfuromonadia</taxon>
        <taxon>Geobacterales</taxon>
        <taxon>Geobacteraceae</taxon>
        <taxon>Geomesophilobacter</taxon>
    </lineage>
</organism>
<evidence type="ECO:0000256" key="1">
    <source>
        <dbReference type="SAM" id="Phobius"/>
    </source>
</evidence>
<dbReference type="Proteomes" id="UP000636888">
    <property type="component" value="Unassembled WGS sequence"/>
</dbReference>
<reference evidence="2" key="1">
    <citation type="submission" date="2020-12" db="EMBL/GenBank/DDBJ databases">
        <title>Geomonas sp. Red875, isolated from river sediment.</title>
        <authorList>
            <person name="Xu Z."/>
            <person name="Zhang Z."/>
            <person name="Masuda Y."/>
            <person name="Itoh H."/>
            <person name="Senoo K."/>
        </authorList>
    </citation>
    <scope>NUCLEOTIDE SEQUENCE</scope>
    <source>
        <strain evidence="2">Red875</strain>
    </source>
</reference>
<keyword evidence="1" id="KW-0472">Membrane</keyword>
<evidence type="ECO:0008006" key="4">
    <source>
        <dbReference type="Google" id="ProtNLM"/>
    </source>
</evidence>
<dbReference type="SUPFAM" id="SSF54523">
    <property type="entry name" value="Pili subunits"/>
    <property type="match status" value="1"/>
</dbReference>